<evidence type="ECO:0000313" key="1">
    <source>
        <dbReference type="EMBL" id="EPB74825.1"/>
    </source>
</evidence>
<protein>
    <submittedName>
        <fullName evidence="1">FERM central domain protein</fullName>
    </submittedName>
</protein>
<dbReference type="Proteomes" id="UP000054495">
    <property type="component" value="Unassembled WGS sequence"/>
</dbReference>
<sequence>MAVSDGMTATKGDDEEDLQDQVISASLPCPKEEAAYLASIQLCVEEQWPSNKRVQTIRRHLLKGQFGRIRDLAQKIMVTPWEVDANLYCTPSRIPSDSQSGAHQVIETIPHRSRTPALLRCITNPDGLISEEMQAQCLPLDLRGDRRTIKLVQERKRKLFHSKVYDDEVAMKKLYIQTAKRLAAFGCKVFQVKELLHGRTLRKTLRLLCLSSSSLSLLDGTTKLVLKRQHASTLQQWRVGGGVSKHQLLLEFRGTKWQLIGEFQLQAKDIANPEFCPLKME</sequence>
<keyword evidence="2" id="KW-1185">Reference proteome</keyword>
<name>A0A0D6LRZ5_9BILA</name>
<organism evidence="1 2">
    <name type="scientific">Ancylostoma ceylanicum</name>
    <dbReference type="NCBI Taxonomy" id="53326"/>
    <lineage>
        <taxon>Eukaryota</taxon>
        <taxon>Metazoa</taxon>
        <taxon>Ecdysozoa</taxon>
        <taxon>Nematoda</taxon>
        <taxon>Chromadorea</taxon>
        <taxon>Rhabditida</taxon>
        <taxon>Rhabditina</taxon>
        <taxon>Rhabditomorpha</taxon>
        <taxon>Strongyloidea</taxon>
        <taxon>Ancylostomatidae</taxon>
        <taxon>Ancylostomatinae</taxon>
        <taxon>Ancylostoma</taxon>
    </lineage>
</organism>
<dbReference type="AlphaFoldDB" id="A0A0D6LRZ5"/>
<proteinExistence type="predicted"/>
<accession>A0A0D6LRZ5</accession>
<reference evidence="1 2" key="1">
    <citation type="submission" date="2013-05" db="EMBL/GenBank/DDBJ databases">
        <title>Draft genome of the parasitic nematode Anyclostoma ceylanicum.</title>
        <authorList>
            <person name="Mitreva M."/>
        </authorList>
    </citation>
    <scope>NUCLEOTIDE SEQUENCE [LARGE SCALE GENOMIC DNA]</scope>
</reference>
<evidence type="ECO:0000313" key="2">
    <source>
        <dbReference type="Proteomes" id="UP000054495"/>
    </source>
</evidence>
<gene>
    <name evidence="1" type="ORF">ANCCEY_06088</name>
</gene>
<dbReference type="EMBL" id="KE124927">
    <property type="protein sequence ID" value="EPB74825.1"/>
    <property type="molecule type" value="Genomic_DNA"/>
</dbReference>